<reference evidence="2" key="1">
    <citation type="journal article" date="2019" name="Int. J. Syst. Evol. Microbiol.">
        <title>The Global Catalogue of Microorganisms (GCM) 10K type strain sequencing project: providing services to taxonomists for standard genome sequencing and annotation.</title>
        <authorList>
            <consortium name="The Broad Institute Genomics Platform"/>
            <consortium name="The Broad Institute Genome Sequencing Center for Infectious Disease"/>
            <person name="Wu L."/>
            <person name="Ma J."/>
        </authorList>
    </citation>
    <scope>NUCLEOTIDE SEQUENCE [LARGE SCALE GENOMIC DNA]</scope>
    <source>
        <strain evidence="2">KCTC 52660</strain>
    </source>
</reference>
<dbReference type="Proteomes" id="UP001595386">
    <property type="component" value="Unassembled WGS sequence"/>
</dbReference>
<gene>
    <name evidence="1" type="ORF">ACFODV_16750</name>
</gene>
<sequence length="142" mass="16142">MYDPEQVGQEIISIDKAINLLGMNFRDFAEAIVQENIFLIILPKDYLSIGIRSKQRLEADLSNPPKSNPYGILPENPDGFIPRLKDNEKLLNTLSLKSCEPYEVVYTDGKYRFGKSANPGELVAYYIQKQDVLKKRLCGDLT</sequence>
<dbReference type="EMBL" id="JBHRSQ010000040">
    <property type="protein sequence ID" value="MFC2993670.1"/>
    <property type="molecule type" value="Genomic_DNA"/>
</dbReference>
<comment type="caution">
    <text evidence="1">The sequence shown here is derived from an EMBL/GenBank/DDBJ whole genome shotgun (WGS) entry which is preliminary data.</text>
</comment>
<evidence type="ECO:0000313" key="1">
    <source>
        <dbReference type="EMBL" id="MFC2993670.1"/>
    </source>
</evidence>
<protein>
    <submittedName>
        <fullName evidence="1">Uncharacterized protein</fullName>
    </submittedName>
</protein>
<organism evidence="1 2">
    <name type="scientific">Halomonas tibetensis</name>
    <dbReference type="NCBI Taxonomy" id="2259590"/>
    <lineage>
        <taxon>Bacteria</taxon>
        <taxon>Pseudomonadati</taxon>
        <taxon>Pseudomonadota</taxon>
        <taxon>Gammaproteobacteria</taxon>
        <taxon>Oceanospirillales</taxon>
        <taxon>Halomonadaceae</taxon>
        <taxon>Halomonas</taxon>
    </lineage>
</organism>
<dbReference type="RefSeq" id="WP_379761495.1">
    <property type="nucleotide sequence ID" value="NZ_JBHRSQ010000040.1"/>
</dbReference>
<name>A0ABV7BBV1_9GAMM</name>
<proteinExistence type="predicted"/>
<accession>A0ABV7BBV1</accession>
<keyword evidence="2" id="KW-1185">Reference proteome</keyword>
<evidence type="ECO:0000313" key="2">
    <source>
        <dbReference type="Proteomes" id="UP001595386"/>
    </source>
</evidence>